<dbReference type="SUPFAM" id="SSF49363">
    <property type="entry name" value="Purple acid phosphatase, N-terminal domain"/>
    <property type="match status" value="1"/>
</dbReference>
<dbReference type="Proteomes" id="UP000268857">
    <property type="component" value="Unassembled WGS sequence"/>
</dbReference>
<dbReference type="GO" id="GO:0003993">
    <property type="term" value="F:acid phosphatase activity"/>
    <property type="evidence" value="ECO:0007669"/>
    <property type="project" value="InterPro"/>
</dbReference>
<dbReference type="STRING" id="211165.GCA_000317285_03894"/>
<gene>
    <name evidence="4" type="ORF">PCC6912_15110</name>
</gene>
<name>A0A433NN51_CHLFR</name>
<dbReference type="InterPro" id="IPR003961">
    <property type="entry name" value="FN3_dom"/>
</dbReference>
<dbReference type="InterPro" id="IPR038607">
    <property type="entry name" value="PhoD-like_sf"/>
</dbReference>
<feature type="domain" description="PhoD-like phosphatase metallophosphatase" evidence="2">
    <location>
        <begin position="151"/>
        <end position="499"/>
    </location>
</feature>
<organism evidence="4 5">
    <name type="scientific">Chlorogloeopsis fritschii PCC 6912</name>
    <dbReference type="NCBI Taxonomy" id="211165"/>
    <lineage>
        <taxon>Bacteria</taxon>
        <taxon>Bacillati</taxon>
        <taxon>Cyanobacteriota</taxon>
        <taxon>Cyanophyceae</taxon>
        <taxon>Nostocales</taxon>
        <taxon>Chlorogloeopsidaceae</taxon>
        <taxon>Chlorogloeopsis</taxon>
    </lineage>
</organism>
<dbReference type="InterPro" id="IPR032093">
    <property type="entry name" value="PhoD_N"/>
</dbReference>
<dbReference type="PROSITE" id="PS51318">
    <property type="entry name" value="TAT"/>
    <property type="match status" value="1"/>
</dbReference>
<evidence type="ECO:0000256" key="1">
    <source>
        <dbReference type="ARBA" id="ARBA00022729"/>
    </source>
</evidence>
<evidence type="ECO:0000313" key="5">
    <source>
        <dbReference type="Proteomes" id="UP000268857"/>
    </source>
</evidence>
<dbReference type="Gene3D" id="3.60.21.70">
    <property type="entry name" value="PhoD-like phosphatase"/>
    <property type="match status" value="1"/>
</dbReference>
<comment type="caution">
    <text evidence="4">The sequence shown here is derived from an EMBL/GenBank/DDBJ whole genome shotgun (WGS) entry which is preliminary data.</text>
</comment>
<dbReference type="InterPro" id="IPR029052">
    <property type="entry name" value="Metallo-depent_PP-like"/>
</dbReference>
<evidence type="ECO:0000259" key="3">
    <source>
        <dbReference type="Pfam" id="PF16655"/>
    </source>
</evidence>
<dbReference type="RefSeq" id="WP_016875548.1">
    <property type="nucleotide sequence ID" value="NZ_AJLN01000100.1"/>
</dbReference>
<dbReference type="Gene3D" id="2.60.40.380">
    <property type="entry name" value="Purple acid phosphatase-like, N-terminal"/>
    <property type="match status" value="1"/>
</dbReference>
<keyword evidence="1" id="KW-0732">Signal</keyword>
<dbReference type="Pfam" id="PF16655">
    <property type="entry name" value="PhoD_N"/>
    <property type="match status" value="1"/>
</dbReference>
<dbReference type="InterPro" id="IPR052900">
    <property type="entry name" value="Phospholipid_Metab_Enz"/>
</dbReference>
<accession>A0A433NN51</accession>
<dbReference type="PANTHER" id="PTHR43606:SF1">
    <property type="entry name" value="PHOD-LIKE PHOSPHATASE METALLOPHOSPHATASE DOMAIN-CONTAINING PROTEIN"/>
    <property type="match status" value="1"/>
</dbReference>
<dbReference type="CDD" id="cd00063">
    <property type="entry name" value="FN3"/>
    <property type="match status" value="1"/>
</dbReference>
<dbReference type="Pfam" id="PF09423">
    <property type="entry name" value="PhoD"/>
    <property type="match status" value="1"/>
</dbReference>
<sequence>MKTRLNRRLFLALSTISASLILGSKWLEPAFARFSFGQSDPVQSGDVTDTSATIWARNNDEKNAHLVVRISKSPNFQGAVQIIRGSLVSTATDYTGKVNLTGLRPNQTYYYRVFWEQSLFKIRPGGTGSFRTAPAPEQARPVRFVWGADLAGQGWGRNPNLEITAYDGDVIRGGYVIFDVMRKFKPDFAIFAGDIIYADNEIPSEKEIPAEVGGGKWINNPAKDFKAVKIEEFRENWKYNLGDDKFRRFLAETPIYSQWDDHETVNNWYPGEILTEAPYNGLSADVLAATAKQALFEYNPIRGDKIYRRYQYGKHLDLFLLDERSYRGPNPDNSNPNGLEMLGQEQFEWLKQSLKNSQATWKVISSHDPLSIVTGGEGDRDAWGQGLPEVLGREVQLSQLLQFIKSQDIKNVVFITADVHYPAAIFYEPARAFFQDFNPFWEFVIGPIHAGAFGPNDLDPSFGPKYEFLQAPGTQTPKLPQNSPPPNVHSFGSVEVNAQGELTVYIHDITGKVLYKKVLNPER</sequence>
<dbReference type="InterPro" id="IPR018946">
    <property type="entry name" value="PhoD-like_MPP"/>
</dbReference>
<protein>
    <recommendedName>
        <fullName evidence="6">Alkaline phosphatase</fullName>
    </recommendedName>
</protein>
<dbReference type="AlphaFoldDB" id="A0A433NN51"/>
<evidence type="ECO:0000313" key="4">
    <source>
        <dbReference type="EMBL" id="RUR84616.1"/>
    </source>
</evidence>
<dbReference type="InterPro" id="IPR008963">
    <property type="entry name" value="Purple_acid_Pase-like_N"/>
</dbReference>
<dbReference type="OrthoDB" id="327733at2"/>
<evidence type="ECO:0008006" key="6">
    <source>
        <dbReference type="Google" id="ProtNLM"/>
    </source>
</evidence>
<dbReference type="EMBL" id="RSCJ01000004">
    <property type="protein sequence ID" value="RUR84616.1"/>
    <property type="molecule type" value="Genomic_DNA"/>
</dbReference>
<dbReference type="GO" id="GO:0046872">
    <property type="term" value="F:metal ion binding"/>
    <property type="evidence" value="ECO:0007669"/>
    <property type="project" value="InterPro"/>
</dbReference>
<reference evidence="4 5" key="1">
    <citation type="journal article" date="2019" name="Genome Biol. Evol.">
        <title>Day and night: Metabolic profiles and evolutionary relationships of six axenic non-marine cyanobacteria.</title>
        <authorList>
            <person name="Will S.E."/>
            <person name="Henke P."/>
            <person name="Boedeker C."/>
            <person name="Huang S."/>
            <person name="Brinkmann H."/>
            <person name="Rohde M."/>
            <person name="Jarek M."/>
            <person name="Friedl T."/>
            <person name="Seufert S."/>
            <person name="Schumacher M."/>
            <person name="Overmann J."/>
            <person name="Neumann-Schaal M."/>
            <person name="Petersen J."/>
        </authorList>
    </citation>
    <scope>NUCLEOTIDE SEQUENCE [LARGE SCALE GENOMIC DNA]</scope>
    <source>
        <strain evidence="4 5">PCC 6912</strain>
    </source>
</reference>
<dbReference type="PANTHER" id="PTHR43606">
    <property type="entry name" value="PHOSPHATASE, PUTATIVE (AFU_ORTHOLOGUE AFUA_6G08710)-RELATED"/>
    <property type="match status" value="1"/>
</dbReference>
<evidence type="ECO:0000259" key="2">
    <source>
        <dbReference type="Pfam" id="PF09423"/>
    </source>
</evidence>
<feature type="domain" description="Phospholipase D N-terminal" evidence="3">
    <location>
        <begin position="42"/>
        <end position="117"/>
    </location>
</feature>
<dbReference type="InterPro" id="IPR006311">
    <property type="entry name" value="TAT_signal"/>
</dbReference>
<proteinExistence type="predicted"/>
<keyword evidence="5" id="KW-1185">Reference proteome</keyword>
<dbReference type="SUPFAM" id="SSF56300">
    <property type="entry name" value="Metallo-dependent phosphatases"/>
    <property type="match status" value="1"/>
</dbReference>
<dbReference type="CDD" id="cd07389">
    <property type="entry name" value="MPP_PhoD"/>
    <property type="match status" value="1"/>
</dbReference>